<feature type="compositionally biased region" description="Basic and acidic residues" evidence="1">
    <location>
        <begin position="14"/>
        <end position="24"/>
    </location>
</feature>
<evidence type="ECO:0000256" key="1">
    <source>
        <dbReference type="SAM" id="MobiDB-lite"/>
    </source>
</evidence>
<dbReference type="OMA" id="QETTHFV"/>
<dbReference type="PANTHER" id="PTHR47877">
    <property type="entry name" value="LATE EMBRYOGENESIS ABUNDANT DOMAIN-CONTAINING PROTEIN / LEA DOMAIN-CONTAINING PROTEIN"/>
    <property type="match status" value="1"/>
</dbReference>
<feature type="compositionally biased region" description="Basic and acidic residues" evidence="1">
    <location>
        <begin position="34"/>
        <end position="58"/>
    </location>
</feature>
<organism evidence="2 3">
    <name type="scientific">Tetracentron sinense</name>
    <name type="common">Spur-leaf</name>
    <dbReference type="NCBI Taxonomy" id="13715"/>
    <lineage>
        <taxon>Eukaryota</taxon>
        <taxon>Viridiplantae</taxon>
        <taxon>Streptophyta</taxon>
        <taxon>Embryophyta</taxon>
        <taxon>Tracheophyta</taxon>
        <taxon>Spermatophyta</taxon>
        <taxon>Magnoliopsida</taxon>
        <taxon>Trochodendrales</taxon>
        <taxon>Trochodendraceae</taxon>
        <taxon>Tetracentron</taxon>
    </lineage>
</organism>
<reference evidence="2 3" key="1">
    <citation type="submission" date="2020-04" db="EMBL/GenBank/DDBJ databases">
        <title>Plant Genome Project.</title>
        <authorList>
            <person name="Zhang R.-G."/>
        </authorList>
    </citation>
    <scope>NUCLEOTIDE SEQUENCE [LARGE SCALE GENOMIC DNA]</scope>
    <source>
        <strain evidence="2">YNK0</strain>
        <tissue evidence="2">Leaf</tissue>
    </source>
</reference>
<dbReference type="EMBL" id="JABCRI010000001">
    <property type="protein sequence ID" value="KAF8413773.1"/>
    <property type="molecule type" value="Genomic_DNA"/>
</dbReference>
<comment type="caution">
    <text evidence="2">The sequence shown here is derived from an EMBL/GenBank/DDBJ whole genome shotgun (WGS) entry which is preliminary data.</text>
</comment>
<dbReference type="GO" id="GO:0005829">
    <property type="term" value="C:cytosol"/>
    <property type="evidence" value="ECO:0007669"/>
    <property type="project" value="TreeGrafter"/>
</dbReference>
<evidence type="ECO:0000313" key="2">
    <source>
        <dbReference type="EMBL" id="KAF8413773.1"/>
    </source>
</evidence>
<sequence>MASKKLITRNSMSGDKDIPVEKQRVPKTATHFEALAEKARGSDISGKEAQSEKAREEAQANENAKSSLDEIAKYRATAQQNSIEAIRGAKEKYVKTKESAGHGGLAAARDKITGASKTAAEYTAQTAEQAKDYALQKAAEAKDAAVNISKEVGGYAEEKAVAAKDYTCEKAVEATKVAADAAHRAAEFAGETALVAKEVAAGTGYSAIQYAGEKVAAAKEAAISSGERAVEYTAKKKEEAKKEADAKKSSEEQDFATGVTESEMSEDIKQEQLLQGIGEQENENAGGLLEAIGETIIEIAQTAKNLFIGQGLTTEVEGKVESDAEPTENIKQEQKV</sequence>
<feature type="compositionally biased region" description="Basic and acidic residues" evidence="1">
    <location>
        <begin position="235"/>
        <end position="251"/>
    </location>
</feature>
<protein>
    <recommendedName>
        <fullName evidence="4">Seed biotin-containing protein SBP65</fullName>
    </recommendedName>
</protein>
<dbReference type="GO" id="GO:0009631">
    <property type="term" value="P:cold acclimation"/>
    <property type="evidence" value="ECO:0007669"/>
    <property type="project" value="TreeGrafter"/>
</dbReference>
<proteinExistence type="predicted"/>
<evidence type="ECO:0000313" key="3">
    <source>
        <dbReference type="Proteomes" id="UP000655225"/>
    </source>
</evidence>
<gene>
    <name evidence="2" type="ORF">HHK36_001766</name>
</gene>
<keyword evidence="3" id="KW-1185">Reference proteome</keyword>
<accession>A0A835DRF5</accession>
<feature type="region of interest" description="Disordered" evidence="1">
    <location>
        <begin position="235"/>
        <end position="279"/>
    </location>
</feature>
<dbReference type="AlphaFoldDB" id="A0A835DRF5"/>
<dbReference type="PANTHER" id="PTHR47877:SF3">
    <property type="entry name" value="LATE EMBRYOGENESIS ABUNDANT DOMAIN-CONTAINING PROTEIN _ LEA DOMAIN-CONTAINING PROTEIN"/>
    <property type="match status" value="1"/>
</dbReference>
<evidence type="ECO:0008006" key="4">
    <source>
        <dbReference type="Google" id="ProtNLM"/>
    </source>
</evidence>
<feature type="region of interest" description="Disordered" evidence="1">
    <location>
        <begin position="1"/>
        <end position="67"/>
    </location>
</feature>
<dbReference type="Proteomes" id="UP000655225">
    <property type="component" value="Unassembled WGS sequence"/>
</dbReference>
<name>A0A835DRF5_TETSI</name>